<comment type="caution">
    <text evidence="6">The sequence shown here is derived from an EMBL/GenBank/DDBJ whole genome shotgun (WGS) entry which is preliminary data.</text>
</comment>
<evidence type="ECO:0000256" key="3">
    <source>
        <dbReference type="ARBA" id="ARBA00022833"/>
    </source>
</evidence>
<dbReference type="AlphaFoldDB" id="A0AAN8K0U4"/>
<evidence type="ECO:0000313" key="6">
    <source>
        <dbReference type="EMBL" id="KAK6185750.1"/>
    </source>
</evidence>
<keyword evidence="7" id="KW-1185">Reference proteome</keyword>
<evidence type="ECO:0000256" key="1">
    <source>
        <dbReference type="ARBA" id="ARBA00022723"/>
    </source>
</evidence>
<feature type="region of interest" description="Disordered" evidence="4">
    <location>
        <begin position="64"/>
        <end position="95"/>
    </location>
</feature>
<accession>A0AAN8K0U4</accession>
<protein>
    <recommendedName>
        <fullName evidence="5">FLYWCH-type domain-containing protein</fullName>
    </recommendedName>
</protein>
<organism evidence="6 7">
    <name type="scientific">Patella caerulea</name>
    <name type="common">Rayed Mediterranean limpet</name>
    <dbReference type="NCBI Taxonomy" id="87958"/>
    <lineage>
        <taxon>Eukaryota</taxon>
        <taxon>Metazoa</taxon>
        <taxon>Spiralia</taxon>
        <taxon>Lophotrochozoa</taxon>
        <taxon>Mollusca</taxon>
        <taxon>Gastropoda</taxon>
        <taxon>Patellogastropoda</taxon>
        <taxon>Patelloidea</taxon>
        <taxon>Patellidae</taxon>
        <taxon>Patella</taxon>
    </lineage>
</organism>
<sequence length="379" mass="42879">MEVSNEFIDNLVKNIQFLCHKHVPFNDNLEIIGHLYLNVDSSERLNYIVNERCRKTNHSLIFTSNSYHAPPGNPRPVSEEKIRKSPKKHKMSPNKEIENPCKVRRLTRSLSHEDAASCVDDSLNVSFDIPNEEQGEVIEKSALENFIIIGSSTESNYIHKEIDKSLGGVDDRLLESNSHEVPEVSTPAPLELDSMKTEELYLHQSDDTAEELVLCSDVLKVEEDSDQDLRFDSQDGNIDYTIVEMGTKKGRSMLVDSIGYSYSVRRRTDKSIQWTCTIRNKSIKCSASVIQIGESFTPGPNPHTHEPKPGLLTSTLITAEARAQANNDFFTPTNEVVERAMTVKGGEDDSFLPKQCNLKRMINRYRQLKRDSILPVNPS</sequence>
<gene>
    <name evidence="6" type="ORF">SNE40_007913</name>
</gene>
<keyword evidence="1" id="KW-0479">Metal-binding</keyword>
<dbReference type="EMBL" id="JAZGQO010000006">
    <property type="protein sequence ID" value="KAK6185750.1"/>
    <property type="molecule type" value="Genomic_DNA"/>
</dbReference>
<dbReference type="Gene3D" id="2.20.25.240">
    <property type="match status" value="1"/>
</dbReference>
<dbReference type="GO" id="GO:0008270">
    <property type="term" value="F:zinc ion binding"/>
    <property type="evidence" value="ECO:0007669"/>
    <property type="project" value="UniProtKB-KW"/>
</dbReference>
<keyword evidence="3" id="KW-0862">Zinc</keyword>
<dbReference type="PANTHER" id="PTHR20956">
    <property type="entry name" value="HEH2P"/>
    <property type="match status" value="1"/>
</dbReference>
<evidence type="ECO:0000313" key="7">
    <source>
        <dbReference type="Proteomes" id="UP001347796"/>
    </source>
</evidence>
<keyword evidence="2" id="KW-0863">Zinc-finger</keyword>
<evidence type="ECO:0000256" key="4">
    <source>
        <dbReference type="SAM" id="MobiDB-lite"/>
    </source>
</evidence>
<evidence type="ECO:0000256" key="2">
    <source>
        <dbReference type="ARBA" id="ARBA00022771"/>
    </source>
</evidence>
<dbReference type="InterPro" id="IPR007588">
    <property type="entry name" value="Znf_FLYWCH"/>
</dbReference>
<reference evidence="6 7" key="1">
    <citation type="submission" date="2024-01" db="EMBL/GenBank/DDBJ databases">
        <title>The genome of the rayed Mediterranean limpet Patella caerulea (Linnaeus, 1758).</title>
        <authorList>
            <person name="Anh-Thu Weber A."/>
            <person name="Halstead-Nussloch G."/>
        </authorList>
    </citation>
    <scope>NUCLEOTIDE SEQUENCE [LARGE SCALE GENOMIC DNA]</scope>
    <source>
        <strain evidence="6">AATW-2023a</strain>
        <tissue evidence="6">Whole specimen</tissue>
    </source>
</reference>
<name>A0AAN8K0U4_PATCE</name>
<dbReference type="Proteomes" id="UP001347796">
    <property type="component" value="Unassembled WGS sequence"/>
</dbReference>
<evidence type="ECO:0000259" key="5">
    <source>
        <dbReference type="Pfam" id="PF04500"/>
    </source>
</evidence>
<dbReference type="Pfam" id="PF04500">
    <property type="entry name" value="FLYWCH"/>
    <property type="match status" value="1"/>
</dbReference>
<feature type="domain" description="FLYWCH-type" evidence="5">
    <location>
        <begin position="247"/>
        <end position="305"/>
    </location>
</feature>
<proteinExistence type="predicted"/>
<dbReference type="PANTHER" id="PTHR20956:SF12">
    <property type="entry name" value="FLYWCH-TYPE DOMAIN-CONTAINING PROTEIN"/>
    <property type="match status" value="1"/>
</dbReference>